<dbReference type="Gene3D" id="3.20.20.140">
    <property type="entry name" value="Metal-dependent hydrolases"/>
    <property type="match status" value="1"/>
</dbReference>
<organism evidence="2 3">
    <name type="scientific">candidate division CSSED10-310 bacterium</name>
    <dbReference type="NCBI Taxonomy" id="2855610"/>
    <lineage>
        <taxon>Bacteria</taxon>
        <taxon>Bacteria division CSSED10-310</taxon>
    </lineage>
</organism>
<reference evidence="2 3" key="1">
    <citation type="submission" date="2024-09" db="EMBL/GenBank/DDBJ databases">
        <title>Laminarin stimulates single cell rates of sulfate reduction while oxygen inhibits transcriptomic activity in coastal marine sediment.</title>
        <authorList>
            <person name="Lindsay M."/>
            <person name="Orcutt B."/>
            <person name="Emerson D."/>
            <person name="Stepanauskas R."/>
            <person name="D'Angelo T."/>
        </authorList>
    </citation>
    <scope>NUCLEOTIDE SEQUENCE [LARGE SCALE GENOMIC DNA]</scope>
    <source>
        <strain evidence="2">SAG AM-311-K15</strain>
    </source>
</reference>
<dbReference type="Pfam" id="PF02811">
    <property type="entry name" value="PHP"/>
    <property type="match status" value="1"/>
</dbReference>
<sequence length="192" mass="21884">MMALHDFVHLHVHTEYSILDGACRIDKLIDRATFYNMSALAITDHGNMFGVIDFYKQARASGIKPIIGCEVYVAPNSRHHKQMNETRINYYHLILLAQNQTGYENLMTLVTMGFFEGFYYKPRIDKSLLASHTDGLIGLSSCLHGEIPSLLLADRLPEAKKVTAQFQDMFGPENFYLELMDHGMTELAYKSQ</sequence>
<dbReference type="Proteomes" id="UP001594351">
    <property type="component" value="Unassembled WGS sequence"/>
</dbReference>
<proteinExistence type="predicted"/>
<protein>
    <submittedName>
        <fullName evidence="2">PHP domain-containing protein</fullName>
    </submittedName>
</protein>
<dbReference type="SMART" id="SM00481">
    <property type="entry name" value="POLIIIAc"/>
    <property type="match status" value="1"/>
</dbReference>
<evidence type="ECO:0000313" key="2">
    <source>
        <dbReference type="EMBL" id="MFC1853921.1"/>
    </source>
</evidence>
<evidence type="ECO:0000259" key="1">
    <source>
        <dbReference type="SMART" id="SM00481"/>
    </source>
</evidence>
<dbReference type="PANTHER" id="PTHR32294:SF0">
    <property type="entry name" value="DNA POLYMERASE III SUBUNIT ALPHA"/>
    <property type="match status" value="1"/>
</dbReference>
<dbReference type="InterPro" id="IPR003141">
    <property type="entry name" value="Pol/His_phosphatase_N"/>
</dbReference>
<dbReference type="InterPro" id="IPR016195">
    <property type="entry name" value="Pol/histidinol_Pase-like"/>
</dbReference>
<comment type="caution">
    <text evidence="2">The sequence shown here is derived from an EMBL/GenBank/DDBJ whole genome shotgun (WGS) entry which is preliminary data.</text>
</comment>
<feature type="domain" description="Polymerase/histidinol phosphatase N-terminal" evidence="1">
    <location>
        <begin position="8"/>
        <end position="75"/>
    </location>
</feature>
<dbReference type="EMBL" id="JBHPBY010000648">
    <property type="protein sequence ID" value="MFC1853921.1"/>
    <property type="molecule type" value="Genomic_DNA"/>
</dbReference>
<dbReference type="InterPro" id="IPR004805">
    <property type="entry name" value="DnaE2/DnaE/PolC"/>
</dbReference>
<dbReference type="PANTHER" id="PTHR32294">
    <property type="entry name" value="DNA POLYMERASE III SUBUNIT ALPHA"/>
    <property type="match status" value="1"/>
</dbReference>
<evidence type="ECO:0000313" key="3">
    <source>
        <dbReference type="Proteomes" id="UP001594351"/>
    </source>
</evidence>
<name>A0ABV6Z6D9_UNCC1</name>
<dbReference type="SUPFAM" id="SSF89550">
    <property type="entry name" value="PHP domain-like"/>
    <property type="match status" value="1"/>
</dbReference>
<dbReference type="InterPro" id="IPR004013">
    <property type="entry name" value="PHP_dom"/>
</dbReference>
<gene>
    <name evidence="2" type="ORF">ACFL27_27370</name>
</gene>
<keyword evidence="3" id="KW-1185">Reference proteome</keyword>
<accession>A0ABV6Z6D9</accession>